<protein>
    <submittedName>
        <fullName evidence="2">HDOD domain-containing protein</fullName>
    </submittedName>
</protein>
<organism evidence="2 3">
    <name type="scientific">Deefgea chitinilytica</name>
    <dbReference type="NCBI Taxonomy" id="570276"/>
    <lineage>
        <taxon>Bacteria</taxon>
        <taxon>Pseudomonadati</taxon>
        <taxon>Pseudomonadota</taxon>
        <taxon>Betaproteobacteria</taxon>
        <taxon>Neisseriales</taxon>
        <taxon>Chitinibacteraceae</taxon>
        <taxon>Deefgea</taxon>
    </lineage>
</organism>
<feature type="domain" description="HDOD" evidence="1">
    <location>
        <begin position="109"/>
        <end position="301"/>
    </location>
</feature>
<sequence length="316" mass="34400">MIVFELVWNQQQHWVGLFAHHGAEYADQLGAALLNQELGALSCFAIGNPQQQLTDSIIAVEASNNGITLPNQGRLHFHLQNANQIKQLNTLDLACGAWYTAASSSHHAANPSKPILLELLSLIVSDAETSALESTLAKAPQLMLHLLKLVNSVGMGNAAPARSIRQAITILGRRQLQRWLQLLLYAEQYGEADAAPVILIAAAMRGKRLALWAEQGWLGNTSADEAFLCGMLSLLDRLFGEPLEQLLAPLPLETNLRLALLKGDGLLGHALQQLAMLEAGEIHHPVLKPLLAKQASWINTDLKAITWVQRLICGSN</sequence>
<dbReference type="PANTHER" id="PTHR33525">
    <property type="match status" value="1"/>
</dbReference>
<dbReference type="InterPro" id="IPR052340">
    <property type="entry name" value="RNase_Y/CdgJ"/>
</dbReference>
<evidence type="ECO:0000313" key="2">
    <source>
        <dbReference type="EMBL" id="MBM5572556.1"/>
    </source>
</evidence>
<proteinExistence type="predicted"/>
<evidence type="ECO:0000313" key="3">
    <source>
        <dbReference type="Proteomes" id="UP001195660"/>
    </source>
</evidence>
<keyword evidence="3" id="KW-1185">Reference proteome</keyword>
<name>A0ABS2CGN7_9NEIS</name>
<dbReference type="InterPro" id="IPR013976">
    <property type="entry name" value="HDOD"/>
</dbReference>
<gene>
    <name evidence="2" type="ORF">GM173_13350</name>
</gene>
<dbReference type="PANTHER" id="PTHR33525:SF4">
    <property type="entry name" value="CYCLIC DI-GMP PHOSPHODIESTERASE CDGJ"/>
    <property type="match status" value="1"/>
</dbReference>
<dbReference type="Proteomes" id="UP001195660">
    <property type="component" value="Unassembled WGS sequence"/>
</dbReference>
<dbReference type="SUPFAM" id="SSF109604">
    <property type="entry name" value="HD-domain/PDEase-like"/>
    <property type="match status" value="1"/>
</dbReference>
<dbReference type="RefSeq" id="WP_203571886.1">
    <property type="nucleotide sequence ID" value="NZ_WOFE01000008.1"/>
</dbReference>
<dbReference type="Pfam" id="PF08668">
    <property type="entry name" value="HDOD"/>
    <property type="match status" value="1"/>
</dbReference>
<dbReference type="PROSITE" id="PS51833">
    <property type="entry name" value="HDOD"/>
    <property type="match status" value="1"/>
</dbReference>
<accession>A0ABS2CGN7</accession>
<comment type="caution">
    <text evidence="2">The sequence shown here is derived from an EMBL/GenBank/DDBJ whole genome shotgun (WGS) entry which is preliminary data.</text>
</comment>
<dbReference type="Gene3D" id="1.10.3210.10">
    <property type="entry name" value="Hypothetical protein af1432"/>
    <property type="match status" value="1"/>
</dbReference>
<dbReference type="EMBL" id="WOFE01000008">
    <property type="protein sequence ID" value="MBM5572556.1"/>
    <property type="molecule type" value="Genomic_DNA"/>
</dbReference>
<reference evidence="2 3" key="1">
    <citation type="submission" date="2019-11" db="EMBL/GenBank/DDBJ databases">
        <title>Novel Deefgea species.</title>
        <authorList>
            <person name="Han J.-H."/>
        </authorList>
    </citation>
    <scope>NUCLEOTIDE SEQUENCE [LARGE SCALE GENOMIC DNA]</scope>
    <source>
        <strain evidence="2 3">LMG 24817</strain>
    </source>
</reference>
<evidence type="ECO:0000259" key="1">
    <source>
        <dbReference type="PROSITE" id="PS51833"/>
    </source>
</evidence>